<organism evidence="1 2">
    <name type="scientific">Leptidea sinapis</name>
    <dbReference type="NCBI Taxonomy" id="189913"/>
    <lineage>
        <taxon>Eukaryota</taxon>
        <taxon>Metazoa</taxon>
        <taxon>Ecdysozoa</taxon>
        <taxon>Arthropoda</taxon>
        <taxon>Hexapoda</taxon>
        <taxon>Insecta</taxon>
        <taxon>Pterygota</taxon>
        <taxon>Neoptera</taxon>
        <taxon>Endopterygota</taxon>
        <taxon>Lepidoptera</taxon>
        <taxon>Glossata</taxon>
        <taxon>Ditrysia</taxon>
        <taxon>Papilionoidea</taxon>
        <taxon>Pieridae</taxon>
        <taxon>Dismorphiinae</taxon>
        <taxon>Leptidea</taxon>
    </lineage>
</organism>
<protein>
    <submittedName>
        <fullName evidence="1">Uncharacterized protein</fullName>
    </submittedName>
</protein>
<proteinExistence type="predicted"/>
<gene>
    <name evidence="1" type="ORF">LSINAPIS_LOCUS3587</name>
</gene>
<dbReference type="EMBL" id="FZQP02000859">
    <property type="protein sequence ID" value="VVC90739.1"/>
    <property type="molecule type" value="Genomic_DNA"/>
</dbReference>
<dbReference type="AlphaFoldDB" id="A0A5E4PZM4"/>
<evidence type="ECO:0000313" key="2">
    <source>
        <dbReference type="Proteomes" id="UP000324832"/>
    </source>
</evidence>
<keyword evidence="2" id="KW-1185">Reference proteome</keyword>
<dbReference type="Proteomes" id="UP000324832">
    <property type="component" value="Unassembled WGS sequence"/>
</dbReference>
<name>A0A5E4PZM4_9NEOP</name>
<sequence length="76" mass="9028">MDLLQPEDKRKVPDVLQKILRNDIKLTKKFVENSQRITALRSLANHAKFLEVILSSNSYLIKFSFFHEMYQIQPCF</sequence>
<accession>A0A5E4PZM4</accession>
<reference evidence="1 2" key="1">
    <citation type="submission" date="2017-07" db="EMBL/GenBank/DDBJ databases">
        <authorList>
            <person name="Talla V."/>
            <person name="Backstrom N."/>
        </authorList>
    </citation>
    <scope>NUCLEOTIDE SEQUENCE [LARGE SCALE GENOMIC DNA]</scope>
</reference>
<evidence type="ECO:0000313" key="1">
    <source>
        <dbReference type="EMBL" id="VVC90739.1"/>
    </source>
</evidence>